<dbReference type="VEuPathDB" id="VectorBase:ASTE000938"/>
<sequence>MPYVLVETNDAAGNKELLAAPATWIQRRGNGTSYLRWPNVRNFNMLNALLADDRSQPMAAWETHECSIKCSNIQSLALAGKMIKTLQKHWNSFGTSAHKRTIESGDDVTVSPVCKKSLTESSDRQQLQQQQQQVETVSEAEPTLTSLDDFDEPNEQQLIGMLDELGSLVKKRHDEARKKMLDGFYRVENSLKSIVNEAERRVQESVAQRTPSANDLEFCVNPLTCTEEMNDFEERLKGEEYRKHVERWIDCTIGYELNPEYRMRVILDALFDMTFLAKFSWTGSGLDKISFGRYNNIVNLFNYTGTTDTHLATPRYVGQFFKKKLKHLASQISNKDVSNSTSPSSFGNYENNSTQRAVESLREITVKDSPNEVKRSDNRPAVTQFPPAPFNCIVEVDEFEAQLNDPVYLKQVHKWINEQVAYEVNPEIRMMEILYMLFDNNFLPCFTWVGAKKDSYAMKKYKNVIKLFQMPYTVVETTAVGGSKKTMVVPATWVVPKNDRIGFVYWPNETDEKNVKELIADDRSKPLAQWERKVCNIIFRSIPSLATAEKALAIRQKLSNAVAKEVTPTTRSIPNAVPNPQTTAQAKDPFDKPAPKLPTKPVAKTSYAGDNDLFGGFFKVTSGNKWLGENSSYRSKLPNTEQDLENLPPQLYNLLDEIKRQIISNQEELKQKMQEGFSEMRKLFTSLTKQTEPVESCDGGQTMKTPGDGFTFKKLMTINEVKQFDERLANAMFRKNVYSWIDSAIGHEYIARKRMKVMVELVFDERLFAQFSWMPYVIVNKKNIQFRDVIVAAACWTIKMDNGKSYVYLPKVNCDRVKEFLENETPPLGDWEKHECDILIRNIPTLGSAYKAIDMVRRRGVAPREDSLEPQIGLAVAQKRIKIDATGAGGSKEIPVTVYESLSNEDAGQDMYPFSDADHAKEDPFGDVISPLEQPLPVVASALPVQPTLPVVVVEQKTTKSNENKRCLKLVMQAENDPLGDVVTPSPIPRPTIVQLPDRTQTKTKPTPPATAKPIVVRVPMRMYTASKPSPPATPLLPAPTPLPASPQLPQIRKQQVVRNNAPGNVSGGTSITGKVVSGTTVGGNAAVPNEPSKKINDQSPQLQNLLFELKSMIIGHQAELKRQVCEGFKQMQHNFMLLLEQQNAGSGCHNPECVAKNRFTFDPLTTAEEVERFEARLKDAEYRTKLHRWILTTLRMELDGWKRMDRMFELMFDKALHAQLNWSDLIGKEPYVNMTMLFEFIATTPAHQANSVEVATFFKQKVSNFKQEAKMDNDNNLLETVGNLSETGGTMEIELVECKKEPVEQMEISDEGSNHSSTDNPGTSSGGAPRKSANTFITSMDKMDRFEKQLSDKKVQQQVHKWVDKTFGSEPDVEQRLVQLLDRLMDVKMLQNFRWKLPTCGMRRLVEYPNFIELFEYASRTVEGDKTVPNIELVETFFRKRLTFVQQRKAQHKMPYFLVEIPVRTGGTELLAAPANWIQRPEDGLAFVYWPHVRNIRKLNALFADEYSTPSEVWEKHACEILCRNIPSLESADKMIETMEMETEQSNATIFLQDTAPATRPNIRVRQELQGKPAANQRSNDNVQKLLSCINKQLADSDPLGEVKPCPQLLDLMNELKYMIQSNQEEIRKKLKEGFGKVEKSLVAQQMEAHVRQIAIEREESGATARIPGFDRTEKFKVDTLCDMDEVEKFEERLNEDEYLKQVCGWIDSSLRLVRESEHRMHILLDQLIDRKLFATFSWTGAGKDKHALNMLKNILGLFEYAGTTPMQRVDHLSVESFMRKKLHNSVTRAKAKGMRRSVPHSRKRIRRTLPGTVPAKYVLVNTKSPKVPSGTRGRALAKKEEQSGQSSSASSSSTSSFSVQVAATDNLSGSECIIIKEDPAAYIDVLDDYEDMVDYRKLQM</sequence>
<feature type="compositionally biased region" description="Polar residues" evidence="1">
    <location>
        <begin position="1315"/>
        <end position="1324"/>
    </location>
</feature>
<feature type="compositionally biased region" description="Polar residues" evidence="1">
    <location>
        <begin position="571"/>
        <end position="585"/>
    </location>
</feature>
<dbReference type="VEuPathDB" id="VectorBase:ASTEI20_035388"/>
<keyword evidence="4" id="KW-1185">Reference proteome</keyword>
<feature type="region of interest" description="Disordered" evidence="1">
    <location>
        <begin position="1304"/>
        <end position="1334"/>
    </location>
</feature>
<dbReference type="InterPro" id="IPR032071">
    <property type="entry name" value="DUF4806"/>
</dbReference>
<reference evidence="3" key="2">
    <citation type="submission" date="2020-05" db="UniProtKB">
        <authorList>
            <consortium name="EnsemblMetazoa"/>
        </authorList>
    </citation>
    <scope>IDENTIFICATION</scope>
    <source>
        <strain evidence="3">Indian</strain>
    </source>
</reference>
<evidence type="ECO:0000313" key="4">
    <source>
        <dbReference type="Proteomes" id="UP000076408"/>
    </source>
</evidence>
<accession>A0A182YAT8</accession>
<dbReference type="EnsemblMetazoa" id="ASTEI05574-RA">
    <property type="protein sequence ID" value="ASTEI05574-PA"/>
    <property type="gene ID" value="ASTEI05574"/>
</dbReference>
<dbReference type="STRING" id="30069.A0A182YAT8"/>
<reference evidence="4" key="1">
    <citation type="journal article" date="2014" name="Genome Biol.">
        <title>Genome analysis of a major urban malaria vector mosquito, Anopheles stephensi.</title>
        <authorList>
            <person name="Jiang X."/>
            <person name="Peery A."/>
            <person name="Hall A.B."/>
            <person name="Sharma A."/>
            <person name="Chen X.G."/>
            <person name="Waterhouse R.M."/>
            <person name="Komissarov A."/>
            <person name="Riehle M.M."/>
            <person name="Shouche Y."/>
            <person name="Sharakhova M.V."/>
            <person name="Lawson D."/>
            <person name="Pakpour N."/>
            <person name="Arensburger P."/>
            <person name="Davidson V.L."/>
            <person name="Eiglmeier K."/>
            <person name="Emrich S."/>
            <person name="George P."/>
            <person name="Kennedy R.C."/>
            <person name="Mane S.P."/>
            <person name="Maslen G."/>
            <person name="Oringanje C."/>
            <person name="Qi Y."/>
            <person name="Settlage R."/>
            <person name="Tojo M."/>
            <person name="Tubio J.M."/>
            <person name="Unger M.F."/>
            <person name="Wang B."/>
            <person name="Vernick K.D."/>
            <person name="Ribeiro J.M."/>
            <person name="James A.A."/>
            <person name="Michel K."/>
            <person name="Riehle M.A."/>
            <person name="Luckhart S."/>
            <person name="Sharakhov I.V."/>
            <person name="Tu Z."/>
        </authorList>
    </citation>
    <scope>NUCLEOTIDE SEQUENCE [LARGE SCALE GENOMIC DNA]</scope>
    <source>
        <strain evidence="4">Indian</strain>
    </source>
</reference>
<dbReference type="Proteomes" id="UP000076408">
    <property type="component" value="Unassembled WGS sequence"/>
</dbReference>
<evidence type="ECO:0000256" key="1">
    <source>
        <dbReference type="SAM" id="MobiDB-lite"/>
    </source>
</evidence>
<dbReference type="VEuPathDB" id="VectorBase:ASTEI20_041266"/>
<feature type="compositionally biased region" description="Low complexity" evidence="1">
    <location>
        <begin position="1845"/>
        <end position="1859"/>
    </location>
</feature>
<dbReference type="Pfam" id="PF16064">
    <property type="entry name" value="DUF4806"/>
    <property type="match status" value="1"/>
</dbReference>
<protein>
    <submittedName>
        <fullName evidence="3">DUF4806 domain-containing protein</fullName>
    </submittedName>
</protein>
<proteinExistence type="predicted"/>
<feature type="region of interest" description="Disordered" evidence="1">
    <location>
        <begin position="571"/>
        <end position="595"/>
    </location>
</feature>
<feature type="region of interest" description="Disordered" evidence="1">
    <location>
        <begin position="334"/>
        <end position="354"/>
    </location>
</feature>
<evidence type="ECO:0000313" key="3">
    <source>
        <dbReference type="EnsemblMetazoa" id="ASTEI05574-PA"/>
    </source>
</evidence>
<organism evidence="3 4">
    <name type="scientific">Anopheles stephensi</name>
    <name type="common">Indo-Pakistan malaria mosquito</name>
    <dbReference type="NCBI Taxonomy" id="30069"/>
    <lineage>
        <taxon>Eukaryota</taxon>
        <taxon>Metazoa</taxon>
        <taxon>Ecdysozoa</taxon>
        <taxon>Arthropoda</taxon>
        <taxon>Hexapoda</taxon>
        <taxon>Insecta</taxon>
        <taxon>Pterygota</taxon>
        <taxon>Neoptera</taxon>
        <taxon>Endopterygota</taxon>
        <taxon>Diptera</taxon>
        <taxon>Nematocera</taxon>
        <taxon>Culicoidea</taxon>
        <taxon>Culicidae</taxon>
        <taxon>Anophelinae</taxon>
        <taxon>Anopheles</taxon>
    </lineage>
</organism>
<feature type="domain" description="DUF4806" evidence="2">
    <location>
        <begin position="220"/>
        <end position="301"/>
    </location>
</feature>
<dbReference type="VEuPathDB" id="VectorBase:ASTE000937"/>
<evidence type="ECO:0000259" key="2">
    <source>
        <dbReference type="Pfam" id="PF16064"/>
    </source>
</evidence>
<dbReference type="VEuPathDB" id="VectorBase:ASTEI20_032043"/>
<name>A0A182YAT8_ANOST</name>
<feature type="region of interest" description="Disordered" evidence="1">
    <location>
        <begin position="1825"/>
        <end position="1859"/>
    </location>
</feature>
<dbReference type="VEuPathDB" id="VectorBase:ASTEI05574"/>